<dbReference type="AlphaFoldDB" id="A0A382WJ81"/>
<name>A0A382WJ81_9ZZZZ</name>
<dbReference type="EMBL" id="UINC01160174">
    <property type="protein sequence ID" value="SVD58674.1"/>
    <property type="molecule type" value="Genomic_DNA"/>
</dbReference>
<keyword evidence="1" id="KW-0812">Transmembrane</keyword>
<organism evidence="2">
    <name type="scientific">marine metagenome</name>
    <dbReference type="NCBI Taxonomy" id="408172"/>
    <lineage>
        <taxon>unclassified sequences</taxon>
        <taxon>metagenomes</taxon>
        <taxon>ecological metagenomes</taxon>
    </lineage>
</organism>
<sequence length="141" mass="15406">MTTLLSNISKKLLITFFASFAVAAVLAIVILLIISSTNKARHIDLGPITIASLGYDSSGNGPIITASKELPFTGAEAVAVGLQDPVLCSFGRGKFYLSDEYYNDSDYLIVYNYEDKITGLYLFTENVMPKPWLKLDELRGG</sequence>
<evidence type="ECO:0000313" key="2">
    <source>
        <dbReference type="EMBL" id="SVD58674.1"/>
    </source>
</evidence>
<evidence type="ECO:0000256" key="1">
    <source>
        <dbReference type="SAM" id="Phobius"/>
    </source>
</evidence>
<feature type="non-terminal residue" evidence="2">
    <location>
        <position position="141"/>
    </location>
</feature>
<keyword evidence="1" id="KW-0472">Membrane</keyword>
<reference evidence="2" key="1">
    <citation type="submission" date="2018-05" db="EMBL/GenBank/DDBJ databases">
        <authorList>
            <person name="Lanie J.A."/>
            <person name="Ng W.-L."/>
            <person name="Kazmierczak K.M."/>
            <person name="Andrzejewski T.M."/>
            <person name="Davidsen T.M."/>
            <person name="Wayne K.J."/>
            <person name="Tettelin H."/>
            <person name="Glass J.I."/>
            <person name="Rusch D."/>
            <person name="Podicherti R."/>
            <person name="Tsui H.-C.T."/>
            <person name="Winkler M.E."/>
        </authorList>
    </citation>
    <scope>NUCLEOTIDE SEQUENCE</scope>
</reference>
<accession>A0A382WJ81</accession>
<keyword evidence="1" id="KW-1133">Transmembrane helix</keyword>
<gene>
    <name evidence="2" type="ORF">METZ01_LOCUS411528</name>
</gene>
<protein>
    <submittedName>
        <fullName evidence="2">Uncharacterized protein</fullName>
    </submittedName>
</protein>
<feature type="transmembrane region" description="Helical" evidence="1">
    <location>
        <begin position="12"/>
        <end position="34"/>
    </location>
</feature>
<proteinExistence type="predicted"/>